<accession>A0A4R6JWF3</accession>
<keyword evidence="3" id="KW-1185">Reference proteome</keyword>
<dbReference type="OrthoDB" id="5951444at2"/>
<sequence>MADDDVEAFLDTIGDVRRRSDARLLVGLMGEVTGEPAAMWGSSIIGFGSRRYRYESGREGDVAAVGFAPRKAQTVLYLTGYLDAYGDLLERLGPHTVGKGCLYVKRVDEADQSALREIVARSYEAAKVTG</sequence>
<dbReference type="AlphaFoldDB" id="A0A4R6JWF3"/>
<dbReference type="EMBL" id="SNWR01000001">
    <property type="protein sequence ID" value="TDO41009.1"/>
    <property type="molecule type" value="Genomic_DNA"/>
</dbReference>
<name>A0A4R6JWF3_9ACTN</name>
<evidence type="ECO:0000313" key="3">
    <source>
        <dbReference type="Proteomes" id="UP000294901"/>
    </source>
</evidence>
<proteinExistence type="predicted"/>
<gene>
    <name evidence="2" type="ORF">C8E87_4735</name>
</gene>
<comment type="caution">
    <text evidence="2">The sequence shown here is derived from an EMBL/GenBank/DDBJ whole genome shotgun (WGS) entry which is preliminary data.</text>
</comment>
<protein>
    <submittedName>
        <fullName evidence="2">Uncharacterized protein DUF1801</fullName>
    </submittedName>
</protein>
<feature type="domain" description="YdhG-like" evidence="1">
    <location>
        <begin position="18"/>
        <end position="121"/>
    </location>
</feature>
<dbReference type="Proteomes" id="UP000294901">
    <property type="component" value="Unassembled WGS sequence"/>
</dbReference>
<organism evidence="2 3">
    <name type="scientific">Paractinoplanes brasiliensis</name>
    <dbReference type="NCBI Taxonomy" id="52695"/>
    <lineage>
        <taxon>Bacteria</taxon>
        <taxon>Bacillati</taxon>
        <taxon>Actinomycetota</taxon>
        <taxon>Actinomycetes</taxon>
        <taxon>Micromonosporales</taxon>
        <taxon>Micromonosporaceae</taxon>
        <taxon>Paractinoplanes</taxon>
    </lineage>
</organism>
<dbReference type="Pfam" id="PF08818">
    <property type="entry name" value="DUF1801"/>
    <property type="match status" value="1"/>
</dbReference>
<dbReference type="InterPro" id="IPR014922">
    <property type="entry name" value="YdhG-like"/>
</dbReference>
<reference evidence="2 3" key="1">
    <citation type="submission" date="2019-03" db="EMBL/GenBank/DDBJ databases">
        <title>Sequencing the genomes of 1000 actinobacteria strains.</title>
        <authorList>
            <person name="Klenk H.-P."/>
        </authorList>
    </citation>
    <scope>NUCLEOTIDE SEQUENCE [LARGE SCALE GENOMIC DNA]</scope>
    <source>
        <strain evidence="2 3">DSM 43805</strain>
    </source>
</reference>
<dbReference type="RefSeq" id="WP_133875104.1">
    <property type="nucleotide sequence ID" value="NZ_BOMD01000015.1"/>
</dbReference>
<evidence type="ECO:0000259" key="1">
    <source>
        <dbReference type="Pfam" id="PF08818"/>
    </source>
</evidence>
<evidence type="ECO:0000313" key="2">
    <source>
        <dbReference type="EMBL" id="TDO41009.1"/>
    </source>
</evidence>